<name>A0A6A6XZC4_9PEZI</name>
<dbReference type="GeneID" id="54454238"/>
<proteinExistence type="predicted"/>
<evidence type="ECO:0000313" key="1">
    <source>
        <dbReference type="EMBL" id="KAF2801926.1"/>
    </source>
</evidence>
<accession>A0A6A6XZC4</accession>
<dbReference type="RefSeq" id="XP_033568890.1">
    <property type="nucleotide sequence ID" value="XM_033713345.1"/>
</dbReference>
<dbReference type="EMBL" id="MU003726">
    <property type="protein sequence ID" value="KAF2801926.1"/>
    <property type="molecule type" value="Genomic_DNA"/>
</dbReference>
<protein>
    <submittedName>
        <fullName evidence="1 3">Uncharacterized protein</fullName>
    </submittedName>
</protein>
<gene>
    <name evidence="1 3" type="ORF">BDZ99DRAFT_211306</name>
</gene>
<reference evidence="3" key="2">
    <citation type="submission" date="2020-04" db="EMBL/GenBank/DDBJ databases">
        <authorList>
            <consortium name="NCBI Genome Project"/>
        </authorList>
    </citation>
    <scope>NUCLEOTIDE SEQUENCE</scope>
    <source>
        <strain evidence="3">CBS 304.34</strain>
    </source>
</reference>
<dbReference type="Proteomes" id="UP000504636">
    <property type="component" value="Unplaced"/>
</dbReference>
<organism evidence="1">
    <name type="scientific">Mytilinidion resinicola</name>
    <dbReference type="NCBI Taxonomy" id="574789"/>
    <lineage>
        <taxon>Eukaryota</taxon>
        <taxon>Fungi</taxon>
        <taxon>Dikarya</taxon>
        <taxon>Ascomycota</taxon>
        <taxon>Pezizomycotina</taxon>
        <taxon>Dothideomycetes</taxon>
        <taxon>Pleosporomycetidae</taxon>
        <taxon>Mytilinidiales</taxon>
        <taxon>Mytilinidiaceae</taxon>
        <taxon>Mytilinidion</taxon>
    </lineage>
</organism>
<evidence type="ECO:0000313" key="3">
    <source>
        <dbReference type="RefSeq" id="XP_033568890.1"/>
    </source>
</evidence>
<sequence>MILIEEERFPDAIGSSGPKCLKSESTTDFHTYSVTAGGFVGKHHAGLYTLVLNDERQPGVPCHVPVQREEIRGPHLHALVDFEVPAPSINPLYNGFGYQNAPHFDLLSKDRLSSSFRTGLKHITADILFGGVMPHLCRRVRTLAKPLSEIQGRLFRNRTVLLLP</sequence>
<dbReference type="AlphaFoldDB" id="A0A6A6XZC4"/>
<keyword evidence="2" id="KW-1185">Reference proteome</keyword>
<evidence type="ECO:0000313" key="2">
    <source>
        <dbReference type="Proteomes" id="UP000504636"/>
    </source>
</evidence>
<reference evidence="1 3" key="1">
    <citation type="journal article" date="2020" name="Stud. Mycol.">
        <title>101 Dothideomycetes genomes: a test case for predicting lifestyles and emergence of pathogens.</title>
        <authorList>
            <person name="Haridas S."/>
            <person name="Albert R."/>
            <person name="Binder M."/>
            <person name="Bloem J."/>
            <person name="Labutti K."/>
            <person name="Salamov A."/>
            <person name="Andreopoulos B."/>
            <person name="Baker S."/>
            <person name="Barry K."/>
            <person name="Bills G."/>
            <person name="Bluhm B."/>
            <person name="Cannon C."/>
            <person name="Castanera R."/>
            <person name="Culley D."/>
            <person name="Daum C."/>
            <person name="Ezra D."/>
            <person name="Gonzalez J."/>
            <person name="Henrissat B."/>
            <person name="Kuo A."/>
            <person name="Liang C."/>
            <person name="Lipzen A."/>
            <person name="Lutzoni F."/>
            <person name="Magnuson J."/>
            <person name="Mondo S."/>
            <person name="Nolan M."/>
            <person name="Ohm R."/>
            <person name="Pangilinan J."/>
            <person name="Park H.-J."/>
            <person name="Ramirez L."/>
            <person name="Alfaro M."/>
            <person name="Sun H."/>
            <person name="Tritt A."/>
            <person name="Yoshinaga Y."/>
            <person name="Zwiers L.-H."/>
            <person name="Turgeon B."/>
            <person name="Goodwin S."/>
            <person name="Spatafora J."/>
            <person name="Crous P."/>
            <person name="Grigoriev I."/>
        </authorList>
    </citation>
    <scope>NUCLEOTIDE SEQUENCE</scope>
    <source>
        <strain evidence="1 3">CBS 304.34</strain>
    </source>
</reference>
<reference evidence="3" key="3">
    <citation type="submission" date="2025-04" db="UniProtKB">
        <authorList>
            <consortium name="RefSeq"/>
        </authorList>
    </citation>
    <scope>IDENTIFICATION</scope>
    <source>
        <strain evidence="3">CBS 304.34</strain>
    </source>
</reference>